<dbReference type="AlphaFoldDB" id="A0AB39LSS4"/>
<organism evidence="1">
    <name type="scientific">Streptomyces sp. R02</name>
    <dbReference type="NCBI Taxonomy" id="3238623"/>
    <lineage>
        <taxon>Bacteria</taxon>
        <taxon>Bacillati</taxon>
        <taxon>Actinomycetota</taxon>
        <taxon>Actinomycetes</taxon>
        <taxon>Kitasatosporales</taxon>
        <taxon>Streptomycetaceae</taxon>
        <taxon>Streptomyces</taxon>
    </lineage>
</organism>
<reference evidence="1" key="1">
    <citation type="submission" date="2024-07" db="EMBL/GenBank/DDBJ databases">
        <authorList>
            <person name="Yu S.T."/>
        </authorList>
    </citation>
    <scope>NUCLEOTIDE SEQUENCE</scope>
    <source>
        <strain evidence="1">R02</strain>
    </source>
</reference>
<name>A0AB39LSS4_9ACTN</name>
<dbReference type="EMBL" id="CP163429">
    <property type="protein sequence ID" value="XDP95742.1"/>
    <property type="molecule type" value="Genomic_DNA"/>
</dbReference>
<protein>
    <submittedName>
        <fullName evidence="1">Uncharacterized protein</fullName>
    </submittedName>
</protein>
<sequence>MARLVRQQRLNADVGYHSFAPQESDDGELPMPFPDDYESGVFLNGFPGRLDFYSGGHTHTATLIVEV</sequence>
<gene>
    <name evidence="1" type="ORF">AB5J57_20480</name>
</gene>
<dbReference type="RefSeq" id="WP_369157727.1">
    <property type="nucleotide sequence ID" value="NZ_CP163429.1"/>
</dbReference>
<evidence type="ECO:0000313" key="1">
    <source>
        <dbReference type="EMBL" id="XDP95742.1"/>
    </source>
</evidence>
<accession>A0AB39LSS4</accession>
<proteinExistence type="predicted"/>